<feature type="transmembrane region" description="Helical" evidence="14">
    <location>
        <begin position="422"/>
        <end position="441"/>
    </location>
</feature>
<feature type="transmembrane region" description="Helical" evidence="14">
    <location>
        <begin position="262"/>
        <end position="284"/>
    </location>
</feature>
<keyword evidence="5" id="KW-0808">Transferase</keyword>
<evidence type="ECO:0000256" key="13">
    <source>
        <dbReference type="SAM" id="MobiDB-lite"/>
    </source>
</evidence>
<dbReference type="Pfam" id="PF12906">
    <property type="entry name" value="RINGv"/>
    <property type="match status" value="1"/>
</dbReference>
<protein>
    <recommendedName>
        <fullName evidence="4">RING-type E3 ubiquitin transferase</fullName>
        <ecNumber evidence="4">2.3.2.27</ecNumber>
    </recommendedName>
</protein>
<dbReference type="Gene3D" id="3.30.40.10">
    <property type="entry name" value="Zinc/RING finger domain, C3HC4 (zinc finger)"/>
    <property type="match status" value="1"/>
</dbReference>
<evidence type="ECO:0000256" key="4">
    <source>
        <dbReference type="ARBA" id="ARBA00012483"/>
    </source>
</evidence>
<dbReference type="PANTHER" id="PTHR13145:SF0">
    <property type="entry name" value="E3 UBIQUITIN-PROTEIN LIGASE MARCHF6"/>
    <property type="match status" value="1"/>
</dbReference>
<evidence type="ECO:0000256" key="12">
    <source>
        <dbReference type="ARBA" id="ARBA00023136"/>
    </source>
</evidence>
<dbReference type="AlphaFoldDB" id="C5LH14"/>
<feature type="transmembrane region" description="Helical" evidence="14">
    <location>
        <begin position="461"/>
        <end position="487"/>
    </location>
</feature>
<dbReference type="InterPro" id="IPR013083">
    <property type="entry name" value="Znf_RING/FYVE/PHD"/>
</dbReference>
<sequence length="678" mass="74092">MDALPLTQARSVSDASDIPTVEDTASVVTNAAVETDSIASVRDSSVSSEMEEHDADHLGVDGVSSLDSTAKPTESGELDKPVEKESSERNRSESSDVAMCRICGQGVEEGPLYHPCRCSGSIAYVHEQCLRRWLAMRRTGRTDDDNDGTFILEDQRCELCGHKFSFRVVYAPNAPHRLPMKYLFTETWKLIFSIVKKCLRPLYAFTIWLVLLPLVSMTVLVDVFGVIDGFPDRLQIYGFVLGPSSSSDSRVPWLALVFRRPMLGVLCGGIVVSICGFGLLQLWLHTRIAAVPMVVPTEPGDERPRVIERRRRRPATPTGGAGENAHEVEVDNNDDEDHHDVGTATTTVDGSGTAEEAEIEVRLESMDNIENLAQCPLAPTLLQPTIPEDPYLVFIQRMQQHVETASQQVYPRPLVDDFPWDLICLSLGGLLCTQVAAIYHLWSTRGGMSLFGKVLSVLATALKYCVVIITGGFLPSLMIGCVVLLALESAGGGTRGLVVSQTAGELGSIKLLCVNPREQAKEAMRESPAMVACFGHIIGRPEGEAQGGDQRLVRNKGIVPALYYSLLYIVYKLALVFVCVLPALALQHRYLPLQTRLVVTENSQAHAEAAISTMATSGMRAKIRLRTGKNHGTPISGSLDYLFVPVEFLCGHVLFPLVVRKPPMPPLLASFGRTVVNT</sequence>
<organism evidence="17">
    <name type="scientific">Perkinsus marinus (strain ATCC 50983 / TXsc)</name>
    <dbReference type="NCBI Taxonomy" id="423536"/>
    <lineage>
        <taxon>Eukaryota</taxon>
        <taxon>Sar</taxon>
        <taxon>Alveolata</taxon>
        <taxon>Perkinsozoa</taxon>
        <taxon>Perkinsea</taxon>
        <taxon>Perkinsida</taxon>
        <taxon>Perkinsidae</taxon>
        <taxon>Perkinsus</taxon>
    </lineage>
</organism>
<evidence type="ECO:0000259" key="15">
    <source>
        <dbReference type="PROSITE" id="PS51292"/>
    </source>
</evidence>
<feature type="region of interest" description="Disordered" evidence="13">
    <location>
        <begin position="1"/>
        <end position="93"/>
    </location>
</feature>
<feature type="compositionally biased region" description="Basic and acidic residues" evidence="13">
    <location>
        <begin position="77"/>
        <end position="93"/>
    </location>
</feature>
<dbReference type="InterPro" id="IPR011016">
    <property type="entry name" value="Znf_RING-CH"/>
</dbReference>
<comment type="pathway">
    <text evidence="3">Protein modification; protein ubiquitination.</text>
</comment>
<dbReference type="GO" id="GO:0008270">
    <property type="term" value="F:zinc ion binding"/>
    <property type="evidence" value="ECO:0007669"/>
    <property type="project" value="UniProtKB-KW"/>
</dbReference>
<keyword evidence="11 14" id="KW-1133">Transmembrane helix</keyword>
<keyword evidence="9" id="KW-0833">Ubl conjugation pathway</keyword>
<dbReference type="InParanoid" id="C5LH14"/>
<evidence type="ECO:0000256" key="11">
    <source>
        <dbReference type="ARBA" id="ARBA00022989"/>
    </source>
</evidence>
<dbReference type="Proteomes" id="UP000007800">
    <property type="component" value="Unassembled WGS sequence"/>
</dbReference>
<keyword evidence="8" id="KW-0863">Zinc-finger</keyword>
<keyword evidence="12 14" id="KW-0472">Membrane</keyword>
<evidence type="ECO:0000256" key="6">
    <source>
        <dbReference type="ARBA" id="ARBA00022692"/>
    </source>
</evidence>
<dbReference type="EMBL" id="GG682003">
    <property type="protein sequence ID" value="EER03985.1"/>
    <property type="molecule type" value="Genomic_DNA"/>
</dbReference>
<dbReference type="EC" id="2.3.2.27" evidence="4"/>
<dbReference type="PANTHER" id="PTHR13145">
    <property type="entry name" value="SSM4 PROTEIN"/>
    <property type="match status" value="1"/>
</dbReference>
<name>C5LH14_PERM5</name>
<dbReference type="GO" id="GO:0005789">
    <property type="term" value="C:endoplasmic reticulum membrane"/>
    <property type="evidence" value="ECO:0007669"/>
    <property type="project" value="TreeGrafter"/>
</dbReference>
<dbReference type="RefSeq" id="XP_002772169.1">
    <property type="nucleotide sequence ID" value="XM_002772123.1"/>
</dbReference>
<gene>
    <name evidence="16" type="ORF">Pmar_PMAR024853</name>
</gene>
<keyword evidence="10" id="KW-0862">Zinc</keyword>
<evidence type="ECO:0000313" key="16">
    <source>
        <dbReference type="EMBL" id="EER03985.1"/>
    </source>
</evidence>
<dbReference type="PROSITE" id="PS51292">
    <property type="entry name" value="ZF_RING_CH"/>
    <property type="match status" value="1"/>
</dbReference>
<dbReference type="OrthoDB" id="17530at2759"/>
<evidence type="ECO:0000256" key="2">
    <source>
        <dbReference type="ARBA" id="ARBA00004141"/>
    </source>
</evidence>
<keyword evidence="6 14" id="KW-0812">Transmembrane</keyword>
<feature type="transmembrane region" description="Helical" evidence="14">
    <location>
        <begin position="202"/>
        <end position="227"/>
    </location>
</feature>
<evidence type="ECO:0000256" key="10">
    <source>
        <dbReference type="ARBA" id="ARBA00022833"/>
    </source>
</evidence>
<feature type="domain" description="RING-CH-type" evidence="15">
    <location>
        <begin position="92"/>
        <end position="167"/>
    </location>
</feature>
<dbReference type="GeneID" id="9044894"/>
<dbReference type="SMART" id="SM00744">
    <property type="entry name" value="RINGv"/>
    <property type="match status" value="1"/>
</dbReference>
<dbReference type="SUPFAM" id="SSF57850">
    <property type="entry name" value="RING/U-box"/>
    <property type="match status" value="1"/>
</dbReference>
<keyword evidence="7" id="KW-0479">Metal-binding</keyword>
<comment type="catalytic activity">
    <reaction evidence="1">
        <text>S-ubiquitinyl-[E2 ubiquitin-conjugating enzyme]-L-cysteine + [acceptor protein]-L-lysine = [E2 ubiquitin-conjugating enzyme]-L-cysteine + N(6)-ubiquitinyl-[acceptor protein]-L-lysine.</text>
        <dbReference type="EC" id="2.3.2.27"/>
    </reaction>
</comment>
<evidence type="ECO:0000256" key="14">
    <source>
        <dbReference type="SAM" id="Phobius"/>
    </source>
</evidence>
<feature type="transmembrane region" description="Helical" evidence="14">
    <location>
        <begin position="561"/>
        <end position="585"/>
    </location>
</feature>
<evidence type="ECO:0000256" key="9">
    <source>
        <dbReference type="ARBA" id="ARBA00022786"/>
    </source>
</evidence>
<feature type="compositionally biased region" description="Low complexity" evidence="13">
    <location>
        <begin position="36"/>
        <end position="48"/>
    </location>
</feature>
<evidence type="ECO:0000256" key="8">
    <source>
        <dbReference type="ARBA" id="ARBA00022771"/>
    </source>
</evidence>
<reference evidence="16 17" key="1">
    <citation type="submission" date="2008-07" db="EMBL/GenBank/DDBJ databases">
        <authorList>
            <person name="El-Sayed N."/>
            <person name="Caler E."/>
            <person name="Inman J."/>
            <person name="Amedeo P."/>
            <person name="Hass B."/>
            <person name="Wortman J."/>
        </authorList>
    </citation>
    <scope>NUCLEOTIDE SEQUENCE [LARGE SCALE GENOMIC DNA]</scope>
    <source>
        <strain evidence="17">ATCC 50983 / TXsc</strain>
    </source>
</reference>
<dbReference type="GO" id="GO:0036503">
    <property type="term" value="P:ERAD pathway"/>
    <property type="evidence" value="ECO:0007669"/>
    <property type="project" value="TreeGrafter"/>
</dbReference>
<feature type="region of interest" description="Disordered" evidence="13">
    <location>
        <begin position="299"/>
        <end position="354"/>
    </location>
</feature>
<dbReference type="GO" id="GO:0061630">
    <property type="term" value="F:ubiquitin protein ligase activity"/>
    <property type="evidence" value="ECO:0007669"/>
    <property type="project" value="UniProtKB-EC"/>
</dbReference>
<evidence type="ECO:0000313" key="17">
    <source>
        <dbReference type="Proteomes" id="UP000007800"/>
    </source>
</evidence>
<evidence type="ECO:0000256" key="3">
    <source>
        <dbReference type="ARBA" id="ARBA00004906"/>
    </source>
</evidence>
<keyword evidence="17" id="KW-1185">Reference proteome</keyword>
<evidence type="ECO:0000256" key="7">
    <source>
        <dbReference type="ARBA" id="ARBA00022723"/>
    </source>
</evidence>
<accession>C5LH14</accession>
<proteinExistence type="predicted"/>
<comment type="subcellular location">
    <subcellularLocation>
        <location evidence="2">Membrane</location>
        <topology evidence="2">Multi-pass membrane protein</topology>
    </subcellularLocation>
</comment>
<evidence type="ECO:0000256" key="5">
    <source>
        <dbReference type="ARBA" id="ARBA00022679"/>
    </source>
</evidence>
<evidence type="ECO:0000256" key="1">
    <source>
        <dbReference type="ARBA" id="ARBA00000900"/>
    </source>
</evidence>